<dbReference type="InterPro" id="IPR007040">
    <property type="entry name" value="Ribosome_modulation_factor"/>
</dbReference>
<reference evidence="2" key="1">
    <citation type="journal article" date="2019" name="Int. J. Syst. Evol. Microbiol.">
        <title>The Global Catalogue of Microorganisms (GCM) 10K type strain sequencing project: providing services to taxonomists for standard genome sequencing and annotation.</title>
        <authorList>
            <consortium name="The Broad Institute Genomics Platform"/>
            <consortium name="The Broad Institute Genome Sequencing Center for Infectious Disease"/>
            <person name="Wu L."/>
            <person name="Ma J."/>
        </authorList>
    </citation>
    <scope>NUCLEOTIDE SEQUENCE [LARGE SCALE GENOMIC DNA]</scope>
    <source>
        <strain evidence="2">CECT 7806</strain>
    </source>
</reference>
<sequence length="76" mass="8269">MIMDVIKLGTRARTLGRPRDACPYPTDSRERRAWYEGYDGSSLAFGMRVPHPAVTPRSTGRMLEVAAGADGASMLA</sequence>
<accession>A0ABT8AJS0</accession>
<dbReference type="Pfam" id="PF04957">
    <property type="entry name" value="RMF"/>
    <property type="match status" value="1"/>
</dbReference>
<dbReference type="Proteomes" id="UP001244297">
    <property type="component" value="Unassembled WGS sequence"/>
</dbReference>
<comment type="caution">
    <text evidence="1">The sequence shown here is derived from an EMBL/GenBank/DDBJ whole genome shotgun (WGS) entry which is preliminary data.</text>
</comment>
<dbReference type="EMBL" id="JAUFPT010000013">
    <property type="protein sequence ID" value="MDN3570004.1"/>
    <property type="molecule type" value="Genomic_DNA"/>
</dbReference>
<evidence type="ECO:0000313" key="2">
    <source>
        <dbReference type="Proteomes" id="UP001244297"/>
    </source>
</evidence>
<proteinExistence type="predicted"/>
<dbReference type="NCBIfam" id="NF041886">
    <property type="entry name" value="Rmf_CrpP_fam"/>
    <property type="match status" value="1"/>
</dbReference>
<dbReference type="RefSeq" id="WP_238290422.1">
    <property type="nucleotide sequence ID" value="NZ_BPQS01000023.1"/>
</dbReference>
<organism evidence="1 2">
    <name type="scientific">Methylobacterium longum</name>
    <dbReference type="NCBI Taxonomy" id="767694"/>
    <lineage>
        <taxon>Bacteria</taxon>
        <taxon>Pseudomonadati</taxon>
        <taxon>Pseudomonadota</taxon>
        <taxon>Alphaproteobacteria</taxon>
        <taxon>Hyphomicrobiales</taxon>
        <taxon>Methylobacteriaceae</taxon>
        <taxon>Methylobacterium</taxon>
    </lineage>
</organism>
<keyword evidence="2" id="KW-1185">Reference proteome</keyword>
<gene>
    <name evidence="1" type="ORF">QWZ18_05105</name>
</gene>
<evidence type="ECO:0000313" key="1">
    <source>
        <dbReference type="EMBL" id="MDN3570004.1"/>
    </source>
</evidence>
<protein>
    <submittedName>
        <fullName evidence="1">Uncharacterized protein</fullName>
    </submittedName>
</protein>
<name>A0ABT8AJS0_9HYPH</name>